<sequence>MTANNGTNPEVLLFASTTQSFLEKEVPLSRIREMHEDGIAFDAGWWRRAAELGWTSLLVPEELGGGSVSGDGVKDLALVAEIAGKTVAPGPLHPVSTVLAGLVETPDGHEDTIEALVAGEAVASWAVYEPGRAWSPLTPSVTATATDSGYRLDGVKDRVEAGADSQIFLVTAQSDDGVRQFLVPADATGVRVERQRSLDMVKSYARVEFDGVEVDASAAVGSAEQTPALIERQSQITTLLQCAEMVGILETVLAFTIQWGFDRHSFGRPLGSYQALKHKYADLKIWFEGCRAATNAAAAAVAARAPGAAMAVSVAKSYVGEYAPGMLQLCVQLHGGIGVTWEHDLHLFLRRVTLYRSLFGTPEDHNLRVYSLTKDMEQAS</sequence>
<dbReference type="PANTHER" id="PTHR43884:SF20">
    <property type="entry name" value="ACYL-COA DEHYDROGENASE FADE28"/>
    <property type="match status" value="1"/>
</dbReference>
<dbReference type="AlphaFoldDB" id="A0A1H6L9R8"/>
<dbReference type="Pfam" id="PF00441">
    <property type="entry name" value="Acyl-CoA_dh_1"/>
    <property type="match status" value="1"/>
</dbReference>
<feature type="domain" description="Acyl-CoA dehydrogenase/oxidase C-terminal" evidence="6">
    <location>
        <begin position="239"/>
        <end position="363"/>
    </location>
</feature>
<dbReference type="Proteomes" id="UP000182915">
    <property type="component" value="Chromosome I"/>
</dbReference>
<dbReference type="SUPFAM" id="SSF56645">
    <property type="entry name" value="Acyl-CoA dehydrogenase NM domain-like"/>
    <property type="match status" value="1"/>
</dbReference>
<dbReference type="GO" id="GO:0003995">
    <property type="term" value="F:acyl-CoA dehydrogenase activity"/>
    <property type="evidence" value="ECO:0007669"/>
    <property type="project" value="TreeGrafter"/>
</dbReference>
<feature type="domain" description="Acyl-CoA dehydrogenase/oxidase N-terminal" evidence="7">
    <location>
        <begin position="10"/>
        <end position="89"/>
    </location>
</feature>
<dbReference type="EMBL" id="LT629971">
    <property type="protein sequence ID" value="SEH82768.1"/>
    <property type="molecule type" value="Genomic_DNA"/>
</dbReference>
<accession>A0A1H6L9R8</accession>
<protein>
    <submittedName>
        <fullName evidence="8">Acyl-CoA dehydrogenase</fullName>
    </submittedName>
</protein>
<dbReference type="Gene3D" id="2.40.110.10">
    <property type="entry name" value="Butyryl-CoA Dehydrogenase, subunit A, domain 2"/>
    <property type="match status" value="1"/>
</dbReference>
<dbReference type="InterPro" id="IPR036250">
    <property type="entry name" value="AcylCo_DH-like_C"/>
</dbReference>
<keyword evidence="4" id="KW-0274">FAD</keyword>
<keyword evidence="5" id="KW-0560">Oxidoreductase</keyword>
<name>A0A1H6L9R8_MYCRU</name>
<organism evidence="8 9">
    <name type="scientific">Mycolicibacterium rutilum</name>
    <name type="common">Mycobacterium rutilum</name>
    <dbReference type="NCBI Taxonomy" id="370526"/>
    <lineage>
        <taxon>Bacteria</taxon>
        <taxon>Bacillati</taxon>
        <taxon>Actinomycetota</taxon>
        <taxon>Actinomycetes</taxon>
        <taxon>Mycobacteriales</taxon>
        <taxon>Mycobacteriaceae</taxon>
        <taxon>Mycolicibacterium</taxon>
    </lineage>
</organism>
<dbReference type="InterPro" id="IPR009075">
    <property type="entry name" value="AcylCo_DH/oxidase_C"/>
</dbReference>
<evidence type="ECO:0000259" key="6">
    <source>
        <dbReference type="Pfam" id="PF00441"/>
    </source>
</evidence>
<dbReference type="InterPro" id="IPR037069">
    <property type="entry name" value="AcylCoA_DH/ox_N_sf"/>
</dbReference>
<evidence type="ECO:0000256" key="2">
    <source>
        <dbReference type="ARBA" id="ARBA00009347"/>
    </source>
</evidence>
<evidence type="ECO:0000256" key="4">
    <source>
        <dbReference type="ARBA" id="ARBA00022827"/>
    </source>
</evidence>
<dbReference type="RefSeq" id="WP_083409146.1">
    <property type="nucleotide sequence ID" value="NZ_LT629971.1"/>
</dbReference>
<gene>
    <name evidence="8" type="ORF">SAMN04489835_4612</name>
</gene>
<dbReference type="OrthoDB" id="8677713at2"/>
<proteinExistence type="inferred from homology"/>
<reference evidence="9" key="1">
    <citation type="submission" date="2016-10" db="EMBL/GenBank/DDBJ databases">
        <authorList>
            <person name="Varghese N."/>
            <person name="Submissions S."/>
        </authorList>
    </citation>
    <scope>NUCLEOTIDE SEQUENCE [LARGE SCALE GENOMIC DNA]</scope>
    <source>
        <strain evidence="9">DSM 45405</strain>
    </source>
</reference>
<dbReference type="Gene3D" id="1.10.540.10">
    <property type="entry name" value="Acyl-CoA dehydrogenase/oxidase, N-terminal domain"/>
    <property type="match status" value="1"/>
</dbReference>
<evidence type="ECO:0000256" key="5">
    <source>
        <dbReference type="ARBA" id="ARBA00023002"/>
    </source>
</evidence>
<dbReference type="STRING" id="370526.SAMN04489835_4612"/>
<evidence type="ECO:0000313" key="8">
    <source>
        <dbReference type="EMBL" id="SEH82768.1"/>
    </source>
</evidence>
<dbReference type="GO" id="GO:0050660">
    <property type="term" value="F:flavin adenine dinucleotide binding"/>
    <property type="evidence" value="ECO:0007669"/>
    <property type="project" value="InterPro"/>
</dbReference>
<keyword evidence="9" id="KW-1185">Reference proteome</keyword>
<evidence type="ECO:0000256" key="1">
    <source>
        <dbReference type="ARBA" id="ARBA00001974"/>
    </source>
</evidence>
<dbReference type="InterPro" id="IPR046373">
    <property type="entry name" value="Acyl-CoA_Oxase/DH_mid-dom_sf"/>
</dbReference>
<comment type="cofactor">
    <cofactor evidence="1">
        <name>FAD</name>
        <dbReference type="ChEBI" id="CHEBI:57692"/>
    </cofactor>
</comment>
<dbReference type="Pfam" id="PF02771">
    <property type="entry name" value="Acyl-CoA_dh_N"/>
    <property type="match status" value="1"/>
</dbReference>
<dbReference type="SUPFAM" id="SSF47203">
    <property type="entry name" value="Acyl-CoA dehydrogenase C-terminal domain-like"/>
    <property type="match status" value="1"/>
</dbReference>
<keyword evidence="3" id="KW-0285">Flavoprotein</keyword>
<dbReference type="CDD" id="cd00567">
    <property type="entry name" value="ACAD"/>
    <property type="match status" value="1"/>
</dbReference>
<evidence type="ECO:0000313" key="9">
    <source>
        <dbReference type="Proteomes" id="UP000182915"/>
    </source>
</evidence>
<dbReference type="InterPro" id="IPR009100">
    <property type="entry name" value="AcylCoA_DH/oxidase_NM_dom_sf"/>
</dbReference>
<evidence type="ECO:0000259" key="7">
    <source>
        <dbReference type="Pfam" id="PF02771"/>
    </source>
</evidence>
<dbReference type="Gene3D" id="1.20.140.10">
    <property type="entry name" value="Butyryl-CoA Dehydrogenase, subunit A, domain 3"/>
    <property type="match status" value="1"/>
</dbReference>
<dbReference type="PANTHER" id="PTHR43884">
    <property type="entry name" value="ACYL-COA DEHYDROGENASE"/>
    <property type="match status" value="1"/>
</dbReference>
<dbReference type="InterPro" id="IPR013786">
    <property type="entry name" value="AcylCoA_DH/ox_N"/>
</dbReference>
<comment type="similarity">
    <text evidence="2">Belongs to the acyl-CoA dehydrogenase family.</text>
</comment>
<evidence type="ECO:0000256" key="3">
    <source>
        <dbReference type="ARBA" id="ARBA00022630"/>
    </source>
</evidence>